<evidence type="ECO:0008006" key="2">
    <source>
        <dbReference type="Google" id="ProtNLM"/>
    </source>
</evidence>
<accession>K7NMJ8</accession>
<dbReference type="InterPro" id="IPR052611">
    <property type="entry name" value="Plant_RLK_LysM"/>
</dbReference>
<name>K7NMJ8_PINTA</name>
<dbReference type="PANTHER" id="PTHR45927:SF6">
    <property type="entry name" value="PROTEIN LYK5"/>
    <property type="match status" value="1"/>
</dbReference>
<proteinExistence type="predicted"/>
<feature type="non-terminal residue" evidence="1">
    <location>
        <position position="1"/>
    </location>
</feature>
<protein>
    <recommendedName>
        <fullName evidence="2">Serine-threonine/tyrosine-protein kinase catalytic domain-containing protein</fullName>
    </recommendedName>
</protein>
<organism evidence="1">
    <name type="scientific">Pinus taeda</name>
    <name type="common">Loblolly pine</name>
    <dbReference type="NCBI Taxonomy" id="3352"/>
    <lineage>
        <taxon>Eukaryota</taxon>
        <taxon>Viridiplantae</taxon>
        <taxon>Streptophyta</taxon>
        <taxon>Embryophyta</taxon>
        <taxon>Tracheophyta</taxon>
        <taxon>Spermatophyta</taxon>
        <taxon>Pinopsida</taxon>
        <taxon>Pinidae</taxon>
        <taxon>Conifers I</taxon>
        <taxon>Pinales</taxon>
        <taxon>Pinaceae</taxon>
        <taxon>Pinus</taxon>
        <taxon>Pinus subgen. Pinus</taxon>
    </lineage>
</organism>
<dbReference type="AlphaFoldDB" id="K7NMJ8"/>
<gene>
    <name evidence="1" type="ORF">0_14085_01</name>
</gene>
<dbReference type="EMBL" id="JQ016928">
    <property type="protein sequence ID" value="AEX11438.1"/>
    <property type="molecule type" value="Genomic_DNA"/>
</dbReference>
<reference evidence="1" key="1">
    <citation type="submission" date="2011-11" db="EMBL/GenBank/DDBJ databases">
        <title>Nucleotide Diversity and Divergence in the Loblolly Pine Gene Space.</title>
        <authorList>
            <person name="Neale D.B."/>
            <person name="Wegrzyn J.L."/>
            <person name="Lee J.M."/>
            <person name="Eckert A.J."/>
            <person name="Liechty J.D."/>
            <person name="Stevens K.A."/>
            <person name="Langley C.H."/>
        </authorList>
    </citation>
    <scope>NUCLEOTIDE SEQUENCE</scope>
    <source>
        <strain evidence="1">604</strain>
        <tissue evidence="1">Megagametophyte</tissue>
    </source>
</reference>
<dbReference type="PANTHER" id="PTHR45927">
    <property type="entry name" value="LYSM-DOMAIN RECEPTOR-LIKE KINASE-RELATED"/>
    <property type="match status" value="1"/>
</dbReference>
<evidence type="ECO:0000313" key="1">
    <source>
        <dbReference type="EMBL" id="AEX11438.1"/>
    </source>
</evidence>
<sequence>EKMKGFMDPALKDEYPLDMALAMAELARTCVDEDMNGRASINEIQMILSTWRSPSGLYK</sequence>